<evidence type="ECO:0000256" key="3">
    <source>
        <dbReference type="ARBA" id="ARBA00023163"/>
    </source>
</evidence>
<keyword evidence="1" id="KW-0805">Transcription regulation</keyword>
<protein>
    <submittedName>
        <fullName evidence="7">TetR family transcriptional regulator</fullName>
    </submittedName>
</protein>
<gene>
    <name evidence="7" type="ORF">GCM10010178_39460</name>
</gene>
<feature type="region of interest" description="Disordered" evidence="5">
    <location>
        <begin position="1"/>
        <end position="21"/>
    </location>
</feature>
<dbReference type="PROSITE" id="PS50977">
    <property type="entry name" value="HTH_TETR_2"/>
    <property type="match status" value="1"/>
</dbReference>
<feature type="DNA-binding region" description="H-T-H motif" evidence="4">
    <location>
        <begin position="43"/>
        <end position="62"/>
    </location>
</feature>
<evidence type="ECO:0000256" key="4">
    <source>
        <dbReference type="PROSITE-ProRule" id="PRU00335"/>
    </source>
</evidence>
<reference evidence="8" key="1">
    <citation type="journal article" date="2019" name="Int. J. Syst. Evol. Microbiol.">
        <title>The Global Catalogue of Microorganisms (GCM) 10K type strain sequencing project: providing services to taxonomists for standard genome sequencing and annotation.</title>
        <authorList>
            <consortium name="The Broad Institute Genomics Platform"/>
            <consortium name="The Broad Institute Genome Sequencing Center for Infectious Disease"/>
            <person name="Wu L."/>
            <person name="Ma J."/>
        </authorList>
    </citation>
    <scope>NUCLEOTIDE SEQUENCE [LARGE SCALE GENOMIC DNA]</scope>
    <source>
        <strain evidence="8">JCM 3296</strain>
    </source>
</reference>
<evidence type="ECO:0000313" key="8">
    <source>
        <dbReference type="Proteomes" id="UP000649573"/>
    </source>
</evidence>
<evidence type="ECO:0000259" key="6">
    <source>
        <dbReference type="PROSITE" id="PS50977"/>
    </source>
</evidence>
<dbReference type="InterPro" id="IPR001647">
    <property type="entry name" value="HTH_TetR"/>
</dbReference>
<organism evidence="7 8">
    <name type="scientific">Lentzea flava</name>
    <dbReference type="NCBI Taxonomy" id="103732"/>
    <lineage>
        <taxon>Bacteria</taxon>
        <taxon>Bacillati</taxon>
        <taxon>Actinomycetota</taxon>
        <taxon>Actinomycetes</taxon>
        <taxon>Pseudonocardiales</taxon>
        <taxon>Pseudonocardiaceae</taxon>
        <taxon>Lentzea</taxon>
    </lineage>
</organism>
<dbReference type="PANTHER" id="PTHR30055:SF151">
    <property type="entry name" value="TRANSCRIPTIONAL REGULATORY PROTEIN"/>
    <property type="match status" value="1"/>
</dbReference>
<dbReference type="Gene3D" id="1.10.10.60">
    <property type="entry name" value="Homeodomain-like"/>
    <property type="match status" value="1"/>
</dbReference>
<dbReference type="InterPro" id="IPR004111">
    <property type="entry name" value="Repressor_TetR_C"/>
</dbReference>
<evidence type="ECO:0000256" key="1">
    <source>
        <dbReference type="ARBA" id="ARBA00023015"/>
    </source>
</evidence>
<dbReference type="PANTHER" id="PTHR30055">
    <property type="entry name" value="HTH-TYPE TRANSCRIPTIONAL REGULATOR RUTR"/>
    <property type="match status" value="1"/>
</dbReference>
<proteinExistence type="predicted"/>
<feature type="domain" description="HTH tetR-type" evidence="6">
    <location>
        <begin position="20"/>
        <end position="80"/>
    </location>
</feature>
<keyword evidence="2 4" id="KW-0238">DNA-binding</keyword>
<dbReference type="SUPFAM" id="SSF46689">
    <property type="entry name" value="Homeodomain-like"/>
    <property type="match status" value="1"/>
</dbReference>
<name>A0ABQ2UL30_9PSEU</name>
<dbReference type="EMBL" id="BMRE01000015">
    <property type="protein sequence ID" value="GGU42935.1"/>
    <property type="molecule type" value="Genomic_DNA"/>
</dbReference>
<dbReference type="InterPro" id="IPR036271">
    <property type="entry name" value="Tet_transcr_reg_TetR-rel_C_sf"/>
</dbReference>
<dbReference type="InterPro" id="IPR009057">
    <property type="entry name" value="Homeodomain-like_sf"/>
</dbReference>
<dbReference type="SUPFAM" id="SSF48498">
    <property type="entry name" value="Tetracyclin repressor-like, C-terminal domain"/>
    <property type="match status" value="1"/>
</dbReference>
<dbReference type="InterPro" id="IPR050109">
    <property type="entry name" value="HTH-type_TetR-like_transc_reg"/>
</dbReference>
<dbReference type="Pfam" id="PF00440">
    <property type="entry name" value="TetR_N"/>
    <property type="match status" value="1"/>
</dbReference>
<dbReference type="Proteomes" id="UP000649573">
    <property type="component" value="Unassembled WGS sequence"/>
</dbReference>
<dbReference type="Gene3D" id="1.10.357.10">
    <property type="entry name" value="Tetracycline Repressor, domain 2"/>
    <property type="match status" value="1"/>
</dbReference>
<comment type="caution">
    <text evidence="7">The sequence shown here is derived from an EMBL/GenBank/DDBJ whole genome shotgun (WGS) entry which is preliminary data.</text>
</comment>
<evidence type="ECO:0000256" key="5">
    <source>
        <dbReference type="SAM" id="MobiDB-lite"/>
    </source>
</evidence>
<evidence type="ECO:0000313" key="7">
    <source>
        <dbReference type="EMBL" id="GGU42935.1"/>
    </source>
</evidence>
<keyword evidence="3" id="KW-0804">Transcription</keyword>
<sequence length="231" mass="24370">MNAMSTSTARRGRPPKGESQLSRAAIVQATLRVIHTEGVSAVSMRAVGRVLGVDAKSLYNHVDGKDGLLDAVAEHILATIALPEHTGEVRTDLRAIAHAFRERALTHPEAASLVLTRQLASFEALAPIEAVLTVLCGAGCPADEAVHLLRALVATLIGSLLREVNAGPTYGTTDVEGIARRRAVLENSGLPAIADAAPHLARFDAAAEYEFAVDLALDALAARLGRSRPQR</sequence>
<keyword evidence="8" id="KW-1185">Reference proteome</keyword>
<accession>A0ABQ2UL30</accession>
<dbReference type="Pfam" id="PF02909">
    <property type="entry name" value="TetR_C_1"/>
    <property type="match status" value="1"/>
</dbReference>
<evidence type="ECO:0000256" key="2">
    <source>
        <dbReference type="ARBA" id="ARBA00023125"/>
    </source>
</evidence>